<name>A0A133Q0R3_STALU</name>
<evidence type="ECO:0000256" key="2">
    <source>
        <dbReference type="ARBA" id="ARBA00022448"/>
    </source>
</evidence>
<dbReference type="Proteomes" id="UP000293637">
    <property type="component" value="Unassembled WGS sequence"/>
</dbReference>
<comment type="caution">
    <text evidence="10">The sequence shown here is derived from an EMBL/GenBank/DDBJ whole genome shotgun (WGS) entry which is preliminary data.</text>
</comment>
<keyword evidence="2" id="KW-0813">Transport</keyword>
<comment type="similarity">
    <text evidence="1">Belongs to the ABC transporter superfamily.</text>
</comment>
<keyword evidence="7" id="KW-0472">Membrane</keyword>
<dbReference type="NCBIfam" id="NF010066">
    <property type="entry name" value="PRK13546.1"/>
    <property type="match status" value="1"/>
</dbReference>
<dbReference type="InterPro" id="IPR003593">
    <property type="entry name" value="AAA+_ATPase"/>
</dbReference>
<dbReference type="GO" id="GO:0005524">
    <property type="term" value="F:ATP binding"/>
    <property type="evidence" value="ECO:0007669"/>
    <property type="project" value="UniProtKB-KW"/>
</dbReference>
<dbReference type="InterPro" id="IPR027417">
    <property type="entry name" value="P-loop_NTPase"/>
</dbReference>
<evidence type="ECO:0000313" key="9">
    <source>
        <dbReference type="EMBL" id="KXA36434.1"/>
    </source>
</evidence>
<evidence type="ECO:0000259" key="8">
    <source>
        <dbReference type="PROSITE" id="PS50893"/>
    </source>
</evidence>
<dbReference type="AlphaFoldDB" id="A0A133Q0R3"/>
<evidence type="ECO:0000256" key="7">
    <source>
        <dbReference type="ARBA" id="ARBA00023136"/>
    </source>
</evidence>
<dbReference type="PANTHER" id="PTHR46743">
    <property type="entry name" value="TEICHOIC ACIDS EXPORT ATP-BINDING PROTEIN TAGH"/>
    <property type="match status" value="1"/>
</dbReference>
<dbReference type="PROSITE" id="PS50893">
    <property type="entry name" value="ABC_TRANSPORTER_2"/>
    <property type="match status" value="1"/>
</dbReference>
<dbReference type="PANTHER" id="PTHR46743:SF2">
    <property type="entry name" value="TEICHOIC ACIDS EXPORT ATP-BINDING PROTEIN TAGH"/>
    <property type="match status" value="1"/>
</dbReference>
<evidence type="ECO:0000313" key="10">
    <source>
        <dbReference type="EMBL" id="TBW71911.1"/>
    </source>
</evidence>
<dbReference type="SUPFAM" id="SSF52540">
    <property type="entry name" value="P-loop containing nucleoside triphosphate hydrolases"/>
    <property type="match status" value="1"/>
</dbReference>
<reference evidence="9 11" key="1">
    <citation type="submission" date="2016-01" db="EMBL/GenBank/DDBJ databases">
        <authorList>
            <person name="Mitreva M."/>
            <person name="Pepin K.H."/>
            <person name="Mihindukulasuriya K.A."/>
            <person name="Fulton R."/>
            <person name="Fronick C."/>
            <person name="O'Laughlin M."/>
            <person name="Miner T."/>
            <person name="Herter B."/>
            <person name="Rosa B.A."/>
            <person name="Cordes M."/>
            <person name="Tomlinson C."/>
            <person name="Wollam A."/>
            <person name="Palsikar V.B."/>
            <person name="Mardis E.R."/>
            <person name="Wilson R.K."/>
        </authorList>
    </citation>
    <scope>NUCLEOTIDE SEQUENCE [LARGE SCALE GENOMIC DNA]</scope>
    <source>
        <strain evidence="9 11">MJR7738</strain>
    </source>
</reference>
<gene>
    <name evidence="10" type="primary">tagH</name>
    <name evidence="10" type="ORF">EQ812_08875</name>
    <name evidence="9" type="ORF">HMPREF3225_02195</name>
</gene>
<organism evidence="10 12">
    <name type="scientific">Staphylococcus lugdunensis</name>
    <dbReference type="NCBI Taxonomy" id="28035"/>
    <lineage>
        <taxon>Bacteria</taxon>
        <taxon>Bacillati</taxon>
        <taxon>Bacillota</taxon>
        <taxon>Bacilli</taxon>
        <taxon>Bacillales</taxon>
        <taxon>Staphylococcaceae</taxon>
        <taxon>Staphylococcus</taxon>
    </lineage>
</organism>
<evidence type="ECO:0000256" key="1">
    <source>
        <dbReference type="ARBA" id="ARBA00005417"/>
    </source>
</evidence>
<dbReference type="InterPro" id="IPR017871">
    <property type="entry name" value="ABC_transporter-like_CS"/>
</dbReference>
<keyword evidence="6" id="KW-1278">Translocase</keyword>
<dbReference type="SMART" id="SM00382">
    <property type="entry name" value="AAA"/>
    <property type="match status" value="1"/>
</dbReference>
<dbReference type="InterPro" id="IPR050683">
    <property type="entry name" value="Bact_Polysacc_Export_ATP-bd"/>
</dbReference>
<feature type="domain" description="ABC transporter" evidence="8">
    <location>
        <begin position="24"/>
        <end position="243"/>
    </location>
</feature>
<dbReference type="InterPro" id="IPR015860">
    <property type="entry name" value="ABC_transpr_TagH-like"/>
</dbReference>
<accession>A0A133Q0R3</accession>
<dbReference type="InterPro" id="IPR003439">
    <property type="entry name" value="ABC_transporter-like_ATP-bd"/>
</dbReference>
<dbReference type="eggNOG" id="COG1134">
    <property type="taxonomic scope" value="Bacteria"/>
</dbReference>
<dbReference type="EMBL" id="SCHB01000005">
    <property type="protein sequence ID" value="TBW71911.1"/>
    <property type="molecule type" value="Genomic_DNA"/>
</dbReference>
<dbReference type="GO" id="GO:0140359">
    <property type="term" value="F:ABC-type transporter activity"/>
    <property type="evidence" value="ECO:0007669"/>
    <property type="project" value="InterPro"/>
</dbReference>
<evidence type="ECO:0000313" key="11">
    <source>
        <dbReference type="Proteomes" id="UP000070063"/>
    </source>
</evidence>
<dbReference type="PROSITE" id="PS00211">
    <property type="entry name" value="ABC_TRANSPORTER_1"/>
    <property type="match status" value="1"/>
</dbReference>
<dbReference type="CDD" id="cd03220">
    <property type="entry name" value="ABC_KpsT_Wzt"/>
    <property type="match status" value="1"/>
</dbReference>
<dbReference type="OMA" id="GDEPFQK"/>
<reference evidence="10 12" key="2">
    <citation type="journal article" date="2019" name="Sci. Transl. Med.">
        <title>Quorum sensing between bacterial species on the skin protects against epidermal injury in atopic dermatitis.</title>
        <authorList>
            <person name="Williams M.R."/>
        </authorList>
    </citation>
    <scope>NUCLEOTIDE SEQUENCE [LARGE SCALE GENOMIC DNA]</scope>
    <source>
        <strain evidence="10 12">E7</strain>
    </source>
</reference>
<dbReference type="Gene3D" id="3.40.50.300">
    <property type="entry name" value="P-loop containing nucleotide triphosphate hydrolases"/>
    <property type="match status" value="1"/>
</dbReference>
<evidence type="ECO:0000256" key="4">
    <source>
        <dbReference type="ARBA" id="ARBA00022741"/>
    </source>
</evidence>
<evidence type="ECO:0000256" key="6">
    <source>
        <dbReference type="ARBA" id="ARBA00022967"/>
    </source>
</evidence>
<dbReference type="Proteomes" id="UP000070063">
    <property type="component" value="Unassembled WGS sequence"/>
</dbReference>
<keyword evidence="5 10" id="KW-0067">ATP-binding</keyword>
<dbReference type="STRING" id="28035.B6N84_10835"/>
<protein>
    <submittedName>
        <fullName evidence="9">O-antigen export system ATP-binding protein RfbB</fullName>
    </submittedName>
    <submittedName>
        <fullName evidence="10">Teichoic acids export ABC transporter ATP-binding subunit TagH</fullName>
    </submittedName>
</protein>
<dbReference type="GO" id="GO:0016887">
    <property type="term" value="F:ATP hydrolysis activity"/>
    <property type="evidence" value="ECO:0007669"/>
    <property type="project" value="InterPro"/>
</dbReference>
<proteinExistence type="inferred from homology"/>
<dbReference type="Pfam" id="PF00005">
    <property type="entry name" value="ABC_tran"/>
    <property type="match status" value="1"/>
</dbReference>
<dbReference type="GeneID" id="58090448"/>
<dbReference type="FunFam" id="3.40.50.300:FF:003010">
    <property type="entry name" value="Teichoic acids export ATP-binding protein TagH"/>
    <property type="match status" value="1"/>
</dbReference>
<keyword evidence="4" id="KW-0547">Nucleotide-binding</keyword>
<evidence type="ECO:0000256" key="5">
    <source>
        <dbReference type="ARBA" id="ARBA00022840"/>
    </source>
</evidence>
<evidence type="ECO:0000256" key="3">
    <source>
        <dbReference type="ARBA" id="ARBA00022475"/>
    </source>
</evidence>
<keyword evidence="3" id="KW-1003">Cell membrane</keyword>
<dbReference type="RefSeq" id="WP_002459832.1">
    <property type="nucleotide sequence ID" value="NZ_AP021848.1"/>
</dbReference>
<evidence type="ECO:0000313" key="12">
    <source>
        <dbReference type="Proteomes" id="UP000293637"/>
    </source>
</evidence>
<dbReference type="GO" id="GO:0016020">
    <property type="term" value="C:membrane"/>
    <property type="evidence" value="ECO:0007669"/>
    <property type="project" value="InterPro"/>
</dbReference>
<dbReference type="EMBL" id="LRQI01000091">
    <property type="protein sequence ID" value="KXA36434.1"/>
    <property type="molecule type" value="Genomic_DNA"/>
</dbReference>
<sequence length="264" mass="29885">MNVSVNIKNVTKEYRIYRTNKERIKDALIPKHKNNTFFALDDVSITAHEGDVIGLVGINGSGKSTLSNMIGGSLSPTSGDIERHGDVSVIAINAGLNGQLSGVDNIEFKMLCMGFKRKEIKKLMPQIIEFSELGEFIYQPVKKYSSGMRAKLGFSINVTVNPDILVIDEALSVGDQTFTQKCLDKIYEFKEQNKTIFFVSHNIRQVKEFCTKIAWIEGGKLKEFGDIDDVLPQYEQFLKEFRKKSKAEQKAFRKNLDANRFIIK</sequence>